<organism evidence="2 3">
    <name type="scientific">Nocardioides dubius</name>
    <dbReference type="NCBI Taxonomy" id="317019"/>
    <lineage>
        <taxon>Bacteria</taxon>
        <taxon>Bacillati</taxon>
        <taxon>Actinomycetota</taxon>
        <taxon>Actinomycetes</taxon>
        <taxon>Propionibacteriales</taxon>
        <taxon>Nocardioidaceae</taxon>
        <taxon>Nocardioides</taxon>
    </lineage>
</organism>
<protein>
    <recommendedName>
        <fullName evidence="1">Mce/MlaD domain-containing protein</fullName>
    </recommendedName>
</protein>
<evidence type="ECO:0000259" key="1">
    <source>
        <dbReference type="Pfam" id="PF02470"/>
    </source>
</evidence>
<evidence type="ECO:0000313" key="3">
    <source>
        <dbReference type="Proteomes" id="UP001501581"/>
    </source>
</evidence>
<keyword evidence="3" id="KW-1185">Reference proteome</keyword>
<dbReference type="InterPro" id="IPR005693">
    <property type="entry name" value="Mce"/>
</dbReference>
<name>A0ABN1TXU5_9ACTN</name>
<dbReference type="NCBIfam" id="TIGR00996">
    <property type="entry name" value="Mtu_fam_mce"/>
    <property type="match status" value="1"/>
</dbReference>
<evidence type="ECO:0000313" key="2">
    <source>
        <dbReference type="EMBL" id="GAA1105640.1"/>
    </source>
</evidence>
<feature type="domain" description="Mce/MlaD" evidence="1">
    <location>
        <begin position="32"/>
        <end position="107"/>
    </location>
</feature>
<dbReference type="EMBL" id="BAAALG010000011">
    <property type="protein sequence ID" value="GAA1105640.1"/>
    <property type="molecule type" value="Genomic_DNA"/>
</dbReference>
<gene>
    <name evidence="2" type="ORF">GCM10009668_26390</name>
</gene>
<sequence>MTLLSPRLLRLLLIGALLAALVAVVIALLPDGERYQARLAHAGGLRAGDAVRIAGLDVGSVTSVRAERDQVAVEFRLDADARLTRDTKVEVKLESLLGKRFLALTPGTGATLDAGGTLPVTNASDPWTIEEFWLESAPKLEELDLDSLERSIDVLSSELDTAPRDVRTALDGLTGLSGMVNRRDAQLQQLLATTRSVTTTVTDQTDELEALMSDADKVLTMVYERREALRVLLRDSRRLAGRLTALARTTQPDLEPALRRIRTVLGVLNTQRKELDTVLEMAGPTMRLYTNAAGDGPWLGVNAPWFVLPDDLWCVATPGACS</sequence>
<dbReference type="RefSeq" id="WP_343995164.1">
    <property type="nucleotide sequence ID" value="NZ_BAAALG010000011.1"/>
</dbReference>
<dbReference type="PANTHER" id="PTHR33371">
    <property type="entry name" value="INTERMEMBRANE PHOSPHOLIPID TRANSPORT SYSTEM BINDING PROTEIN MLAD-RELATED"/>
    <property type="match status" value="1"/>
</dbReference>
<proteinExistence type="predicted"/>
<dbReference type="PANTHER" id="PTHR33371:SF18">
    <property type="entry name" value="MCE-FAMILY PROTEIN MCE3C"/>
    <property type="match status" value="1"/>
</dbReference>
<dbReference type="Pfam" id="PF02470">
    <property type="entry name" value="MlaD"/>
    <property type="match status" value="1"/>
</dbReference>
<accession>A0ABN1TXU5</accession>
<comment type="caution">
    <text evidence="2">The sequence shown here is derived from an EMBL/GenBank/DDBJ whole genome shotgun (WGS) entry which is preliminary data.</text>
</comment>
<dbReference type="Proteomes" id="UP001501581">
    <property type="component" value="Unassembled WGS sequence"/>
</dbReference>
<dbReference type="InterPro" id="IPR003399">
    <property type="entry name" value="Mce/MlaD"/>
</dbReference>
<dbReference type="InterPro" id="IPR052336">
    <property type="entry name" value="MlaD_Phospholipid_Transporter"/>
</dbReference>
<reference evidence="2 3" key="1">
    <citation type="journal article" date="2019" name="Int. J. Syst. Evol. Microbiol.">
        <title>The Global Catalogue of Microorganisms (GCM) 10K type strain sequencing project: providing services to taxonomists for standard genome sequencing and annotation.</title>
        <authorList>
            <consortium name="The Broad Institute Genomics Platform"/>
            <consortium name="The Broad Institute Genome Sequencing Center for Infectious Disease"/>
            <person name="Wu L."/>
            <person name="Ma J."/>
        </authorList>
    </citation>
    <scope>NUCLEOTIDE SEQUENCE [LARGE SCALE GENOMIC DNA]</scope>
    <source>
        <strain evidence="2 3">JCM 13008</strain>
    </source>
</reference>